<dbReference type="SUPFAM" id="SSF48403">
    <property type="entry name" value="Ankyrin repeat"/>
    <property type="match status" value="1"/>
</dbReference>
<feature type="non-terminal residue" evidence="5">
    <location>
        <position position="1"/>
    </location>
</feature>
<protein>
    <submittedName>
        <fullName evidence="5">Ankyrin repeat-containing domain protein</fullName>
    </submittedName>
</protein>
<evidence type="ECO:0000256" key="2">
    <source>
        <dbReference type="ARBA" id="ARBA00023043"/>
    </source>
</evidence>
<reference evidence="5" key="1">
    <citation type="journal article" date="2023" name="Mol. Phylogenet. Evol.">
        <title>Genome-scale phylogeny and comparative genomics of the fungal order Sordariales.</title>
        <authorList>
            <person name="Hensen N."/>
            <person name="Bonometti L."/>
            <person name="Westerberg I."/>
            <person name="Brannstrom I.O."/>
            <person name="Guillou S."/>
            <person name="Cros-Aarteil S."/>
            <person name="Calhoun S."/>
            <person name="Haridas S."/>
            <person name="Kuo A."/>
            <person name="Mondo S."/>
            <person name="Pangilinan J."/>
            <person name="Riley R."/>
            <person name="LaButti K."/>
            <person name="Andreopoulos B."/>
            <person name="Lipzen A."/>
            <person name="Chen C."/>
            <person name="Yan M."/>
            <person name="Daum C."/>
            <person name="Ng V."/>
            <person name="Clum A."/>
            <person name="Steindorff A."/>
            <person name="Ohm R.A."/>
            <person name="Martin F."/>
            <person name="Silar P."/>
            <person name="Natvig D.O."/>
            <person name="Lalanne C."/>
            <person name="Gautier V."/>
            <person name="Ament-Velasquez S.L."/>
            <person name="Kruys A."/>
            <person name="Hutchinson M.I."/>
            <person name="Powell A.J."/>
            <person name="Barry K."/>
            <person name="Miller A.N."/>
            <person name="Grigoriev I.V."/>
            <person name="Debuchy R."/>
            <person name="Gladieux P."/>
            <person name="Hiltunen Thoren M."/>
            <person name="Johannesson H."/>
        </authorList>
    </citation>
    <scope>NUCLEOTIDE SEQUENCE</scope>
    <source>
        <strain evidence="5">CBS 892.96</strain>
    </source>
</reference>
<feature type="region of interest" description="Disordered" evidence="4">
    <location>
        <begin position="213"/>
        <end position="237"/>
    </location>
</feature>
<dbReference type="Proteomes" id="UP001302321">
    <property type="component" value="Unassembled WGS sequence"/>
</dbReference>
<feature type="repeat" description="ANK" evidence="3">
    <location>
        <begin position="183"/>
        <end position="215"/>
    </location>
</feature>
<feature type="repeat" description="ANK" evidence="3">
    <location>
        <begin position="24"/>
        <end position="56"/>
    </location>
</feature>
<evidence type="ECO:0000256" key="4">
    <source>
        <dbReference type="SAM" id="MobiDB-lite"/>
    </source>
</evidence>
<evidence type="ECO:0000313" key="5">
    <source>
        <dbReference type="EMBL" id="KAK4177004.1"/>
    </source>
</evidence>
<gene>
    <name evidence="5" type="ORF">QBC36DRAFT_186084</name>
</gene>
<name>A0AAN6W7T8_9PEZI</name>
<dbReference type="AlphaFoldDB" id="A0AAN6W7T8"/>
<dbReference type="PROSITE" id="PS50088">
    <property type="entry name" value="ANK_REPEAT"/>
    <property type="match status" value="4"/>
</dbReference>
<evidence type="ECO:0000313" key="6">
    <source>
        <dbReference type="Proteomes" id="UP001302321"/>
    </source>
</evidence>
<feature type="repeat" description="ANK" evidence="3">
    <location>
        <begin position="57"/>
        <end position="89"/>
    </location>
</feature>
<dbReference type="EMBL" id="MU866178">
    <property type="protein sequence ID" value="KAK4177004.1"/>
    <property type="molecule type" value="Genomic_DNA"/>
</dbReference>
<dbReference type="SMART" id="SM00248">
    <property type="entry name" value="ANK"/>
    <property type="match status" value="4"/>
</dbReference>
<reference evidence="5" key="2">
    <citation type="submission" date="2023-05" db="EMBL/GenBank/DDBJ databases">
        <authorList>
            <consortium name="Lawrence Berkeley National Laboratory"/>
            <person name="Steindorff A."/>
            <person name="Hensen N."/>
            <person name="Bonometti L."/>
            <person name="Westerberg I."/>
            <person name="Brannstrom I.O."/>
            <person name="Guillou S."/>
            <person name="Cros-Aarteil S."/>
            <person name="Calhoun S."/>
            <person name="Haridas S."/>
            <person name="Kuo A."/>
            <person name="Mondo S."/>
            <person name="Pangilinan J."/>
            <person name="Riley R."/>
            <person name="Labutti K."/>
            <person name="Andreopoulos B."/>
            <person name="Lipzen A."/>
            <person name="Chen C."/>
            <person name="Yanf M."/>
            <person name="Daum C."/>
            <person name="Ng V."/>
            <person name="Clum A."/>
            <person name="Ohm R."/>
            <person name="Martin F."/>
            <person name="Silar P."/>
            <person name="Natvig D."/>
            <person name="Lalanne C."/>
            <person name="Gautier V."/>
            <person name="Ament-Velasquez S.L."/>
            <person name="Kruys A."/>
            <person name="Hutchinson M.I."/>
            <person name="Powell A.J."/>
            <person name="Barry K."/>
            <person name="Miller A.N."/>
            <person name="Grigoriev I.V."/>
            <person name="Debuchy R."/>
            <person name="Gladieux P."/>
            <person name="Thoren M.H."/>
            <person name="Johannesson H."/>
        </authorList>
    </citation>
    <scope>NUCLEOTIDE SEQUENCE</scope>
    <source>
        <strain evidence="5">CBS 892.96</strain>
    </source>
</reference>
<comment type="caution">
    <text evidence="5">The sequence shown here is derived from an EMBL/GenBank/DDBJ whole genome shotgun (WGS) entry which is preliminary data.</text>
</comment>
<dbReference type="InterPro" id="IPR051631">
    <property type="entry name" value="Ankyrin-KH/SAM_domain"/>
</dbReference>
<dbReference type="PROSITE" id="PS50297">
    <property type="entry name" value="ANK_REP_REGION"/>
    <property type="match status" value="3"/>
</dbReference>
<keyword evidence="6" id="KW-1185">Reference proteome</keyword>
<organism evidence="5 6">
    <name type="scientific">Triangularia setosa</name>
    <dbReference type="NCBI Taxonomy" id="2587417"/>
    <lineage>
        <taxon>Eukaryota</taxon>
        <taxon>Fungi</taxon>
        <taxon>Dikarya</taxon>
        <taxon>Ascomycota</taxon>
        <taxon>Pezizomycotina</taxon>
        <taxon>Sordariomycetes</taxon>
        <taxon>Sordariomycetidae</taxon>
        <taxon>Sordariales</taxon>
        <taxon>Podosporaceae</taxon>
        <taxon>Triangularia</taxon>
    </lineage>
</organism>
<dbReference type="Gene3D" id="1.25.40.20">
    <property type="entry name" value="Ankyrin repeat-containing domain"/>
    <property type="match status" value="2"/>
</dbReference>
<proteinExistence type="predicted"/>
<dbReference type="InterPro" id="IPR036770">
    <property type="entry name" value="Ankyrin_rpt-contain_sf"/>
</dbReference>
<keyword evidence="2 3" id="KW-0040">ANK repeat</keyword>
<sequence length="272" mass="29730">IVKLLLEEGAPQNSRAYSYLEGEHDTTPLYYAVGRTLDQLITTLLEAGADPSISNGEGETPLTYAAAKGHTQIVKTLLDHGAYLNAHCQAKMLIMAGERAFCDLVEFLIAVGVLSRSNTPLLYTDRAGSEDLVKLLLRGGANTEPYHRVRQTALMSSSRDTIVNPIMRLLRVAANIEARGGRSNRTPLELAASKGYRNIIQLLLTQRAKVDTVSAGHPPVPQKSVESGNVSVKGDRKRKWVNLKDKEQGGERRVFSEKTNTVSIESCLSFLG</sequence>
<dbReference type="PRINTS" id="PR01415">
    <property type="entry name" value="ANKYRIN"/>
</dbReference>
<dbReference type="PANTHER" id="PTHR23206:SF8">
    <property type="entry name" value="ANKYRIN REPEAT AND KH DOMAIN-CONTAINING 1"/>
    <property type="match status" value="1"/>
</dbReference>
<dbReference type="Pfam" id="PF12796">
    <property type="entry name" value="Ank_2"/>
    <property type="match status" value="2"/>
</dbReference>
<evidence type="ECO:0000256" key="1">
    <source>
        <dbReference type="ARBA" id="ARBA00022737"/>
    </source>
</evidence>
<keyword evidence="1" id="KW-0677">Repeat</keyword>
<evidence type="ECO:0000256" key="3">
    <source>
        <dbReference type="PROSITE-ProRule" id="PRU00023"/>
    </source>
</evidence>
<accession>A0AAN6W7T8</accession>
<dbReference type="InterPro" id="IPR002110">
    <property type="entry name" value="Ankyrin_rpt"/>
</dbReference>
<dbReference type="PANTHER" id="PTHR23206">
    <property type="entry name" value="MASK PROTEIN"/>
    <property type="match status" value="1"/>
</dbReference>
<feature type="repeat" description="ANK" evidence="3">
    <location>
        <begin position="116"/>
        <end position="148"/>
    </location>
</feature>